<gene>
    <name evidence="1" type="ORF">EVA_09243</name>
</gene>
<dbReference type="Gene3D" id="6.20.350.10">
    <property type="match status" value="1"/>
</dbReference>
<dbReference type="Gene3D" id="3.40.50.720">
    <property type="entry name" value="NAD(P)-binding Rossmann-like Domain"/>
    <property type="match status" value="1"/>
</dbReference>
<name>J9G706_9ZZZZ</name>
<dbReference type="AlphaFoldDB" id="J9G706"/>
<sequence length="428" mass="49528">MLETGLFQENTTLYCAARKTRLSRLLEEKYAGQLKIVDDSRIAVNSLKRGDVAHSYPIDYVNINTEKAIVESCFTALIIGFGTTGQDALRFLYEFSAFPKNEKGEKSPVKIHAVDHSMNEIRGNLLQEIPALERLEGKNKEIELHHMDVGSQTFFDLKKSIIKDLNYVIIATGDDERNIEIASQLLEMAYQYKDNTQQPFKVFVRLYKEENRERFESAIEVYKPFSLSLALFGATRLLYTEELIINDEIQKESEVFQRSYCEANPNETYAPLEARLEQERQNPQVGPLYAYRSLERKEGQNKANQMHVYTKIRLMGLNENYQAVVLPKWDKETGLDFCDADKTWIAQLTHASACEHLRWNASHLMMGYVTMTDEVGKQTEGTCNLRKKQHRCIVPWNELNKQTQSYDYYVVRTSVYQYLKGKAAVELK</sequence>
<evidence type="ECO:0000313" key="1">
    <source>
        <dbReference type="EMBL" id="EJX02649.1"/>
    </source>
</evidence>
<protein>
    <submittedName>
        <fullName evidence="1">Uncharacterized protein</fullName>
    </submittedName>
</protein>
<reference evidence="1" key="1">
    <citation type="journal article" date="2012" name="PLoS ONE">
        <title>Gene sets for utilization of primary and secondary nutrition supplies in the distal gut of endangered iberian lynx.</title>
        <authorList>
            <person name="Alcaide M."/>
            <person name="Messina E."/>
            <person name="Richter M."/>
            <person name="Bargiela R."/>
            <person name="Peplies J."/>
            <person name="Huws S.A."/>
            <person name="Newbold C.J."/>
            <person name="Golyshin P.N."/>
            <person name="Simon M.A."/>
            <person name="Lopez G."/>
            <person name="Yakimov M.M."/>
            <person name="Ferrer M."/>
        </authorList>
    </citation>
    <scope>NUCLEOTIDE SEQUENCE</scope>
</reference>
<organism evidence="1">
    <name type="scientific">gut metagenome</name>
    <dbReference type="NCBI Taxonomy" id="749906"/>
    <lineage>
        <taxon>unclassified sequences</taxon>
        <taxon>metagenomes</taxon>
        <taxon>organismal metagenomes</taxon>
    </lineage>
</organism>
<comment type="caution">
    <text evidence="1">The sequence shown here is derived from an EMBL/GenBank/DDBJ whole genome shotgun (WGS) entry which is preliminary data.</text>
</comment>
<accession>J9G706</accession>
<dbReference type="EMBL" id="AMCI01002455">
    <property type="protein sequence ID" value="EJX02649.1"/>
    <property type="molecule type" value="Genomic_DNA"/>
</dbReference>
<proteinExistence type="predicted"/>